<evidence type="ECO:0000313" key="2">
    <source>
        <dbReference type="Proteomes" id="UP000298656"/>
    </source>
</evidence>
<organism evidence="1 2">
    <name type="scientific">Trinickia violacea</name>
    <dbReference type="NCBI Taxonomy" id="2571746"/>
    <lineage>
        <taxon>Bacteria</taxon>
        <taxon>Pseudomonadati</taxon>
        <taxon>Pseudomonadota</taxon>
        <taxon>Betaproteobacteria</taxon>
        <taxon>Burkholderiales</taxon>
        <taxon>Burkholderiaceae</taxon>
        <taxon>Trinickia</taxon>
    </lineage>
</organism>
<dbReference type="EMBL" id="CP040077">
    <property type="protein sequence ID" value="QCP50163.1"/>
    <property type="molecule type" value="Genomic_DNA"/>
</dbReference>
<dbReference type="Gene3D" id="3.15.30.10">
    <property type="entry name" value="putative capsid protein of prophage domain like"/>
    <property type="match status" value="1"/>
</dbReference>
<dbReference type="OrthoDB" id="5449178at2"/>
<dbReference type="RefSeq" id="WP_137332982.1">
    <property type="nucleotide sequence ID" value="NZ_CP040077.1"/>
</dbReference>
<reference evidence="1 2" key="1">
    <citation type="submission" date="2019-05" db="EMBL/GenBank/DDBJ databases">
        <title>Burkholderia sp. DHOD12, isolated from subtropical forest soil.</title>
        <authorList>
            <person name="Gao Z.-H."/>
            <person name="Qiu L.-H."/>
        </authorList>
    </citation>
    <scope>NUCLEOTIDE SEQUENCE [LARGE SCALE GENOMIC DNA]</scope>
    <source>
        <strain evidence="1 2">DHOD12</strain>
    </source>
</reference>
<proteinExistence type="inferred from homology"/>
<dbReference type="AlphaFoldDB" id="A0A4P8ISD9"/>
<dbReference type="HAMAP" id="MF_04133">
    <property type="entry name" value="CAPSID_LAMBDA"/>
    <property type="match status" value="1"/>
</dbReference>
<protein>
    <submittedName>
        <fullName evidence="1">Major capsid protein</fullName>
    </submittedName>
</protein>
<dbReference type="KEGG" id="tvl:FAZ95_13830"/>
<evidence type="ECO:0000313" key="1">
    <source>
        <dbReference type="EMBL" id="QCP50163.1"/>
    </source>
</evidence>
<dbReference type="InterPro" id="IPR005564">
    <property type="entry name" value="Major_capsid_GpE"/>
</dbReference>
<name>A0A4P8ISD9_9BURK</name>
<dbReference type="Proteomes" id="UP000298656">
    <property type="component" value="Chromosome 1"/>
</dbReference>
<keyword evidence="2" id="KW-1185">Reference proteome</keyword>
<dbReference type="Pfam" id="PF03864">
    <property type="entry name" value="Phage_cap_E"/>
    <property type="match status" value="1"/>
</dbReference>
<accession>A0A4P8ISD9</accession>
<gene>
    <name evidence="1" type="ORF">FAZ95_13830</name>
</gene>
<dbReference type="Gene3D" id="3.30.1930.10">
    <property type="entry name" value="capsid protein of prophage domain"/>
    <property type="match status" value="1"/>
</dbReference>
<sequence length="345" mass="38148">MSAYSIFDTAELVQLIQTVFEPENFLLYSFFPTVMEFDTKEILFERFTENESIAPFVSPNVAGRPMRREGRIVQSFAPAYLKPKHAIQPEEALRRAAGEALGAGTLDPQERFLLATQRALQKQLRAIERRLEWMAAQVLAKGQVIVVGDDYPSVTVDFARDPNNTIALAGPALWSQPTATPLDDLEAWSMLILEATGAAGSDVIVTPDVWNAIKNNPVFVDLFKRYQNLGGPLPNVLPAVQKRNLYKGQLGNFNLWVYQDWYRDEQGNKMPYLEPGTVLMVASGDDGIAGVQAFGAIQDVASLLAQKFFAKMWESHDPSAAMLMTQSAPLLVPSRPNATVAATVL</sequence>